<dbReference type="Proteomes" id="UP001177023">
    <property type="component" value="Unassembled WGS sequence"/>
</dbReference>
<dbReference type="PROSITE" id="PS50015">
    <property type="entry name" value="SAP_B"/>
    <property type="match status" value="1"/>
</dbReference>
<proteinExistence type="predicted"/>
<keyword evidence="1" id="KW-1015">Disulfide bond</keyword>
<organism evidence="3 4">
    <name type="scientific">Mesorhabditis spiculigera</name>
    <dbReference type="NCBI Taxonomy" id="96644"/>
    <lineage>
        <taxon>Eukaryota</taxon>
        <taxon>Metazoa</taxon>
        <taxon>Ecdysozoa</taxon>
        <taxon>Nematoda</taxon>
        <taxon>Chromadorea</taxon>
        <taxon>Rhabditida</taxon>
        <taxon>Rhabditina</taxon>
        <taxon>Rhabditomorpha</taxon>
        <taxon>Rhabditoidea</taxon>
        <taxon>Rhabditidae</taxon>
        <taxon>Mesorhabditinae</taxon>
        <taxon>Mesorhabditis</taxon>
    </lineage>
</organism>
<dbReference type="InterPro" id="IPR011001">
    <property type="entry name" value="Saposin-like"/>
</dbReference>
<dbReference type="AlphaFoldDB" id="A0AA36G0S8"/>
<accession>A0AA36G0S8</accession>
<reference evidence="3" key="1">
    <citation type="submission" date="2023-06" db="EMBL/GenBank/DDBJ databases">
        <authorList>
            <person name="Delattre M."/>
        </authorList>
    </citation>
    <scope>NUCLEOTIDE SEQUENCE</scope>
    <source>
        <strain evidence="3">AF72</strain>
    </source>
</reference>
<dbReference type="EMBL" id="CATQJA010002629">
    <property type="protein sequence ID" value="CAJ0574319.1"/>
    <property type="molecule type" value="Genomic_DNA"/>
</dbReference>
<protein>
    <recommendedName>
        <fullName evidence="2">Saposin B-type domain-containing protein</fullName>
    </recommendedName>
</protein>
<dbReference type="SMART" id="SM00741">
    <property type="entry name" value="SapB"/>
    <property type="match status" value="1"/>
</dbReference>
<feature type="non-terminal residue" evidence="3">
    <location>
        <position position="99"/>
    </location>
</feature>
<feature type="domain" description="Saposin B-type" evidence="2">
    <location>
        <begin position="18"/>
        <end position="99"/>
    </location>
</feature>
<evidence type="ECO:0000256" key="1">
    <source>
        <dbReference type="ARBA" id="ARBA00023157"/>
    </source>
</evidence>
<comment type="caution">
    <text evidence="3">The sequence shown here is derived from an EMBL/GenBank/DDBJ whole genome shotgun (WGS) entry which is preliminary data.</text>
</comment>
<sequence length="99" mass="10993">MSKVILVALVALLAVVYSSSICDKCQAMMQNARTNYKNDFSQVTAPQLQSFMEDQCNKEFSGLEKSACHKVVDKDSNELLQAFKAGQNNQQICHTAKLC</sequence>
<evidence type="ECO:0000313" key="3">
    <source>
        <dbReference type="EMBL" id="CAJ0574319.1"/>
    </source>
</evidence>
<evidence type="ECO:0000259" key="2">
    <source>
        <dbReference type="PROSITE" id="PS50015"/>
    </source>
</evidence>
<keyword evidence="4" id="KW-1185">Reference proteome</keyword>
<dbReference type="InterPro" id="IPR008139">
    <property type="entry name" value="SaposinB_dom"/>
</dbReference>
<dbReference type="SUPFAM" id="SSF47862">
    <property type="entry name" value="Saposin"/>
    <property type="match status" value="1"/>
</dbReference>
<dbReference type="Gene3D" id="1.10.225.10">
    <property type="entry name" value="Saposin-like"/>
    <property type="match status" value="1"/>
</dbReference>
<evidence type="ECO:0000313" key="4">
    <source>
        <dbReference type="Proteomes" id="UP001177023"/>
    </source>
</evidence>
<name>A0AA36G0S8_9BILA</name>
<gene>
    <name evidence="3" type="ORF">MSPICULIGERA_LOCUS12656</name>
</gene>